<feature type="region of interest" description="Disordered" evidence="1">
    <location>
        <begin position="53"/>
        <end position="88"/>
    </location>
</feature>
<dbReference type="Proteomes" id="UP000286045">
    <property type="component" value="Unassembled WGS sequence"/>
</dbReference>
<evidence type="ECO:0000313" key="2">
    <source>
        <dbReference type="EMBL" id="RWA02993.1"/>
    </source>
</evidence>
<proteinExistence type="predicted"/>
<dbReference type="AlphaFoldDB" id="A0A439CLF6"/>
<protein>
    <submittedName>
        <fullName evidence="2">Uncharacterized protein</fullName>
    </submittedName>
</protein>
<evidence type="ECO:0000313" key="3">
    <source>
        <dbReference type="Proteomes" id="UP000286045"/>
    </source>
</evidence>
<dbReference type="EMBL" id="RYZI01001034">
    <property type="protein sequence ID" value="RWA02993.1"/>
    <property type="molecule type" value="Genomic_DNA"/>
</dbReference>
<comment type="caution">
    <text evidence="2">The sequence shown here is derived from an EMBL/GenBank/DDBJ whole genome shotgun (WGS) entry which is preliminary data.</text>
</comment>
<accession>A0A439CLF6</accession>
<reference evidence="2 3" key="1">
    <citation type="submission" date="2018-12" db="EMBL/GenBank/DDBJ databases">
        <title>Draft genome sequence of Xylaria grammica IHI A82.</title>
        <authorList>
            <person name="Buettner E."/>
            <person name="Kellner H."/>
        </authorList>
    </citation>
    <scope>NUCLEOTIDE SEQUENCE [LARGE SCALE GENOMIC DNA]</scope>
    <source>
        <strain evidence="2 3">IHI A82</strain>
    </source>
</reference>
<evidence type="ECO:0000256" key="1">
    <source>
        <dbReference type="SAM" id="MobiDB-lite"/>
    </source>
</evidence>
<organism evidence="2 3">
    <name type="scientific">Xylaria grammica</name>
    <dbReference type="NCBI Taxonomy" id="363999"/>
    <lineage>
        <taxon>Eukaryota</taxon>
        <taxon>Fungi</taxon>
        <taxon>Dikarya</taxon>
        <taxon>Ascomycota</taxon>
        <taxon>Pezizomycotina</taxon>
        <taxon>Sordariomycetes</taxon>
        <taxon>Xylariomycetidae</taxon>
        <taxon>Xylariales</taxon>
        <taxon>Xylariaceae</taxon>
        <taxon>Xylaria</taxon>
    </lineage>
</organism>
<gene>
    <name evidence="2" type="ORF">EKO27_g12113</name>
</gene>
<sequence>GKGKDGEKEREEEEGFSLAAYTSATERYLANPTRENEAERDRLAELLRREILLRQGQGRGQGKESAAPHGLSRFIGLSPDDNAIDPEF</sequence>
<feature type="non-terminal residue" evidence="2">
    <location>
        <position position="1"/>
    </location>
</feature>
<name>A0A439CLF6_9PEZI</name>
<keyword evidence="3" id="KW-1185">Reference proteome</keyword>